<sequence length="367" mass="41339">MKQIFTRQALLLIFHLIANWIIRPTPAQWTYPPIQNWRINFKKGLLAGFSNLSPMIRSLVLLLIFYSGGWCFPIATAQTYYPWQDLQQNPNPNLSGILGVMYNPAPYPVALGKTYYHNSANFFGTMYLLKPIDEYDGIHPMLPLSPYYTSGFAMCSQKIPLLELYAPIEVGAVDSDPVNGLLDKYYPFASIVTAPFSTGPFNKLPSLNESSTNFNHPLSDVLASSVLEATQKFTRLTHNFYGWDGFDKLGQKCITTLIDKRMGRTRYDYVTKIVHHNIASYSEPSVSRDLIGHELAHGILNYVPALGDAAYEGYEDNSIPLHELMEFFCDVMGLANLNYHDLPNGLGFASPNWLYGVHQGLSLSTIR</sequence>
<dbReference type="Proteomes" id="UP001179181">
    <property type="component" value="Unassembled WGS sequence"/>
</dbReference>
<name>A0ABX0UX63_9BACT</name>
<dbReference type="SUPFAM" id="SSF55486">
    <property type="entry name" value="Metalloproteases ('zincins'), catalytic domain"/>
    <property type="match status" value="1"/>
</dbReference>
<protein>
    <submittedName>
        <fullName evidence="1">Uncharacterized protein</fullName>
    </submittedName>
</protein>
<proteinExistence type="predicted"/>
<evidence type="ECO:0000313" key="2">
    <source>
        <dbReference type="Proteomes" id="UP001179181"/>
    </source>
</evidence>
<comment type="caution">
    <text evidence="1">The sequence shown here is derived from an EMBL/GenBank/DDBJ whole genome shotgun (WGS) entry which is preliminary data.</text>
</comment>
<organism evidence="1 2">
    <name type="scientific">Dyadobacter arcticus</name>
    <dbReference type="NCBI Taxonomy" id="1078754"/>
    <lineage>
        <taxon>Bacteria</taxon>
        <taxon>Pseudomonadati</taxon>
        <taxon>Bacteroidota</taxon>
        <taxon>Cytophagia</taxon>
        <taxon>Cytophagales</taxon>
        <taxon>Spirosomataceae</taxon>
        <taxon>Dyadobacter</taxon>
    </lineage>
</organism>
<accession>A0ABX0UX63</accession>
<dbReference type="EMBL" id="JAASQJ010000012">
    <property type="protein sequence ID" value="NIJ56185.1"/>
    <property type="molecule type" value="Genomic_DNA"/>
</dbReference>
<dbReference type="RefSeq" id="WP_229212074.1">
    <property type="nucleotide sequence ID" value="NZ_JAASQJ010000012.1"/>
</dbReference>
<keyword evidence="2" id="KW-1185">Reference proteome</keyword>
<evidence type="ECO:0000313" key="1">
    <source>
        <dbReference type="EMBL" id="NIJ56185.1"/>
    </source>
</evidence>
<gene>
    <name evidence="1" type="ORF">FHS68_005388</name>
</gene>
<reference evidence="1 2" key="1">
    <citation type="submission" date="2020-03" db="EMBL/GenBank/DDBJ databases">
        <title>Genomic Encyclopedia of Type Strains, Phase IV (KMG-IV): sequencing the most valuable type-strain genomes for metagenomic binning, comparative biology and taxonomic classification.</title>
        <authorList>
            <person name="Goeker M."/>
        </authorList>
    </citation>
    <scope>NUCLEOTIDE SEQUENCE [LARGE SCALE GENOMIC DNA]</scope>
    <source>
        <strain evidence="1 2">DSM 102865</strain>
    </source>
</reference>